<dbReference type="Pfam" id="PF01943">
    <property type="entry name" value="Polysacc_synt"/>
    <property type="match status" value="1"/>
</dbReference>
<evidence type="ECO:0000256" key="2">
    <source>
        <dbReference type="ARBA" id="ARBA00007430"/>
    </source>
</evidence>
<keyword evidence="9" id="KW-1185">Reference proteome</keyword>
<keyword evidence="3" id="KW-1003">Cell membrane</keyword>
<organism evidence="8 9">
    <name type="scientific">Porphyromonas miyakawae</name>
    <dbReference type="NCBI Taxonomy" id="3137470"/>
    <lineage>
        <taxon>Bacteria</taxon>
        <taxon>Pseudomonadati</taxon>
        <taxon>Bacteroidota</taxon>
        <taxon>Bacteroidia</taxon>
        <taxon>Bacteroidales</taxon>
        <taxon>Porphyromonadaceae</taxon>
        <taxon>Porphyromonas</taxon>
    </lineage>
</organism>
<reference evidence="8 9" key="1">
    <citation type="journal article" date="2025" name="Int. J. Syst. Evol. Microbiol.">
        <title>Desulfovibrio falkowii sp. nov., Porphyromonas miyakawae sp. nov., Mediterraneibacter flintii sp. nov. and Owariibacterium komagatae gen. nov., sp. nov., isolated from human faeces.</title>
        <authorList>
            <person name="Hamaguchi T."/>
            <person name="Ohara M."/>
            <person name="Hisatomi A."/>
            <person name="Sekiguchi K."/>
            <person name="Takeda J.I."/>
            <person name="Ueyama J."/>
            <person name="Ito M."/>
            <person name="Nishiwaki H."/>
            <person name="Ogi T."/>
            <person name="Hirayama M."/>
            <person name="Ohkuma M."/>
            <person name="Sakamoto M."/>
            <person name="Ohno K."/>
        </authorList>
    </citation>
    <scope>NUCLEOTIDE SEQUENCE [LARGE SCALE GENOMIC DNA]</scope>
    <source>
        <strain evidence="8 9">13CB11C</strain>
    </source>
</reference>
<evidence type="ECO:0000313" key="8">
    <source>
        <dbReference type="EMBL" id="GAB1251406.1"/>
    </source>
</evidence>
<protein>
    <recommendedName>
        <fullName evidence="10">Polysaccharide transporter, PST family</fullName>
    </recommendedName>
</protein>
<sequence length="402" mass="44538">MTLVSFLNSAFSLILYPLLIRRLGADSYGLFVFAFSFVNYFLALVAFGFDMVGARHVAIADGKKDLQLKEEVLTAILTIKSIIAIGATLLYFIIILCVPFLRTHIALYTALAFLIPINVLSTAWYFQAIQKNRVNLIIQLLSKVLLLIGVVLWVQQESDTAVYATCVSGTTLLAMVGALVYILRKEHLSLRWVSRATLRNYTRQATPLFFSNMVNTVKIMGMNNVIGIVLGMSELAAFDLAYKVMTTANIAIRSLNAAIFPNLVQNFSMMRAKKVLRKELALGFVAMIALMLCSKWIILLIAGEALVPIAQPILIILSLLLMIWMITGFLIDLVLIPTGRYRVVFINQLVSLTSLIVLGFSAVSIHRSAASVALALVAAGIAELAFLMLQIFFKRKQYNLSK</sequence>
<feature type="transmembrane region" description="Helical" evidence="7">
    <location>
        <begin position="72"/>
        <end position="101"/>
    </location>
</feature>
<feature type="transmembrane region" description="Helical" evidence="7">
    <location>
        <begin position="160"/>
        <end position="183"/>
    </location>
</feature>
<keyword evidence="6 7" id="KW-0472">Membrane</keyword>
<name>A0ABQ0E122_9PORP</name>
<dbReference type="InterPro" id="IPR002797">
    <property type="entry name" value="Polysacc_synth"/>
</dbReference>
<evidence type="ECO:0000256" key="6">
    <source>
        <dbReference type="ARBA" id="ARBA00023136"/>
    </source>
</evidence>
<feature type="transmembrane region" description="Helical" evidence="7">
    <location>
        <begin position="343"/>
        <end position="363"/>
    </location>
</feature>
<feature type="transmembrane region" description="Helical" evidence="7">
    <location>
        <begin position="28"/>
        <end position="52"/>
    </location>
</feature>
<feature type="transmembrane region" description="Helical" evidence="7">
    <location>
        <begin position="309"/>
        <end position="331"/>
    </location>
</feature>
<evidence type="ECO:0008006" key="10">
    <source>
        <dbReference type="Google" id="ProtNLM"/>
    </source>
</evidence>
<evidence type="ECO:0000256" key="5">
    <source>
        <dbReference type="ARBA" id="ARBA00022989"/>
    </source>
</evidence>
<keyword evidence="5 7" id="KW-1133">Transmembrane helix</keyword>
<evidence type="ECO:0000256" key="4">
    <source>
        <dbReference type="ARBA" id="ARBA00022692"/>
    </source>
</evidence>
<comment type="subcellular location">
    <subcellularLocation>
        <location evidence="1">Cell membrane</location>
        <topology evidence="1">Multi-pass membrane protein</topology>
    </subcellularLocation>
</comment>
<evidence type="ECO:0000256" key="7">
    <source>
        <dbReference type="SAM" id="Phobius"/>
    </source>
</evidence>
<dbReference type="Proteomes" id="UP001628220">
    <property type="component" value="Unassembled WGS sequence"/>
</dbReference>
<evidence type="ECO:0000256" key="1">
    <source>
        <dbReference type="ARBA" id="ARBA00004651"/>
    </source>
</evidence>
<dbReference type="PANTHER" id="PTHR30250">
    <property type="entry name" value="PST FAMILY PREDICTED COLANIC ACID TRANSPORTER"/>
    <property type="match status" value="1"/>
</dbReference>
<gene>
    <name evidence="8" type="ORF">Tsumi_05100</name>
</gene>
<evidence type="ECO:0000256" key="3">
    <source>
        <dbReference type="ARBA" id="ARBA00022475"/>
    </source>
</evidence>
<comment type="caution">
    <text evidence="8">The sequence shown here is derived from an EMBL/GenBank/DDBJ whole genome shotgun (WGS) entry which is preliminary data.</text>
</comment>
<dbReference type="EMBL" id="BAAFSF010000001">
    <property type="protein sequence ID" value="GAB1251406.1"/>
    <property type="molecule type" value="Genomic_DNA"/>
</dbReference>
<feature type="transmembrane region" description="Helical" evidence="7">
    <location>
        <begin position="280"/>
        <end position="303"/>
    </location>
</feature>
<dbReference type="InterPro" id="IPR050833">
    <property type="entry name" value="Poly_Biosynth_Transport"/>
</dbReference>
<proteinExistence type="inferred from homology"/>
<feature type="transmembrane region" description="Helical" evidence="7">
    <location>
        <begin position="134"/>
        <end position="154"/>
    </location>
</feature>
<comment type="similarity">
    <text evidence="2">Belongs to the polysaccharide synthase family.</text>
</comment>
<dbReference type="PANTHER" id="PTHR30250:SF10">
    <property type="entry name" value="LIPOPOLYSACCHARIDE BIOSYNTHESIS PROTEIN WZXC"/>
    <property type="match status" value="1"/>
</dbReference>
<accession>A0ABQ0E122</accession>
<feature type="transmembrane region" description="Helical" evidence="7">
    <location>
        <begin position="107"/>
        <end position="127"/>
    </location>
</feature>
<feature type="transmembrane region" description="Helical" evidence="7">
    <location>
        <begin position="369"/>
        <end position="393"/>
    </location>
</feature>
<evidence type="ECO:0000313" key="9">
    <source>
        <dbReference type="Proteomes" id="UP001628220"/>
    </source>
</evidence>
<keyword evidence="4 7" id="KW-0812">Transmembrane</keyword>